<dbReference type="Pfam" id="PF01925">
    <property type="entry name" value="TauE"/>
    <property type="match status" value="1"/>
</dbReference>
<dbReference type="Gene3D" id="3.30.565.40">
    <property type="entry name" value="Fervidobacterium nodosum Rt17-B1 like"/>
    <property type="match status" value="1"/>
</dbReference>
<keyword evidence="5 6" id="KW-0472">Membrane</keyword>
<comment type="subcellular location">
    <subcellularLocation>
        <location evidence="6">Cell membrane</location>
        <topology evidence="6">Multi-pass membrane protein</topology>
    </subcellularLocation>
    <subcellularLocation>
        <location evidence="1">Membrane</location>
        <topology evidence="1">Multi-pass membrane protein</topology>
    </subcellularLocation>
</comment>
<dbReference type="PANTHER" id="PTHR43701:SF2">
    <property type="entry name" value="MEMBRANE TRANSPORTER PROTEIN YJNA-RELATED"/>
    <property type="match status" value="1"/>
</dbReference>
<keyword evidence="6" id="KW-1003">Cell membrane</keyword>
<dbReference type="GO" id="GO:0005886">
    <property type="term" value="C:plasma membrane"/>
    <property type="evidence" value="ECO:0007669"/>
    <property type="project" value="UniProtKB-SubCell"/>
</dbReference>
<proteinExistence type="inferred from homology"/>
<dbReference type="InterPro" id="IPR051598">
    <property type="entry name" value="TSUP/Inactive_protease-like"/>
</dbReference>
<keyword evidence="3 6" id="KW-0812">Transmembrane</keyword>
<protein>
    <recommendedName>
        <fullName evidence="6">Probable membrane transporter protein</fullName>
    </recommendedName>
</protein>
<reference evidence="7 8" key="1">
    <citation type="submission" date="2016-10" db="EMBL/GenBank/DDBJ databases">
        <authorList>
            <person name="de Groot N.N."/>
        </authorList>
    </citation>
    <scope>NUCLEOTIDE SEQUENCE [LARGE SCALE GENOMIC DNA]</scope>
    <source>
        <strain evidence="7 8">LMG 26867</strain>
    </source>
</reference>
<evidence type="ECO:0000313" key="8">
    <source>
        <dbReference type="Proteomes" id="UP000198481"/>
    </source>
</evidence>
<evidence type="ECO:0000256" key="3">
    <source>
        <dbReference type="ARBA" id="ARBA00022692"/>
    </source>
</evidence>
<dbReference type="AlphaFoldDB" id="A0A1H2A3R2"/>
<sequence>MFYLLLTLFGCMTGITAVLFGFGGGFVVVPLLYRMLMASHGADDPIGQSAMHIAVATSTCVMIVNALLATGKHHRAGSLIRHYLWPLGGYIGLGAIVGAVAAMWAEGEVIRYAFIVYLGITILDCLFRRGFLTHSGNEVPRRLGKVAVSGVGIGAIATFLGVGGSVMTVPLLRRCGLSMSQATSMANPLSLPVALSGVMQGATLVLNEGEQPYGDEKPLPQIHLNIESGKAWGEWSNDQGKTLKIELTEAELPAISAGTLPYLAKLYDAEPYEYLRLQGMKLKQGKTQTLEGYSLQWWSEPQTKTAFFEIVSGYTPDVRDRINKLLLGRLWEEVVQYYGCFSAGGGAYYVQTVKPLLITPKVISVSVGTEAYCGGAHPDYSDAYINIDAQNGKPVTLEDVLWVGQGKPLHYEERNSEQSAEIYAAYSEYRNNEFAPWLVAQLRQLYPEEMQPVPDDNCTYGEQDHWDYPTWYFAKNGIKFGPSFSHADAPCAFVDWSVLPYSVIKQNPGGVAVQLP</sequence>
<accession>A0A1H2A3R2</accession>
<dbReference type="Proteomes" id="UP000198481">
    <property type="component" value="Chromosome I"/>
</dbReference>
<keyword evidence="4 6" id="KW-1133">Transmembrane helix</keyword>
<evidence type="ECO:0000256" key="1">
    <source>
        <dbReference type="ARBA" id="ARBA00004141"/>
    </source>
</evidence>
<gene>
    <name evidence="7" type="ORF">SAMN05216222_4243</name>
</gene>
<comment type="similarity">
    <text evidence="2 6">Belongs to the 4-toluene sulfonate uptake permease (TSUP) (TC 2.A.102) family.</text>
</comment>
<evidence type="ECO:0000256" key="4">
    <source>
        <dbReference type="ARBA" id="ARBA00022989"/>
    </source>
</evidence>
<feature type="transmembrane region" description="Helical" evidence="6">
    <location>
        <begin position="53"/>
        <end position="71"/>
    </location>
</feature>
<evidence type="ECO:0000256" key="2">
    <source>
        <dbReference type="ARBA" id="ARBA00009142"/>
    </source>
</evidence>
<evidence type="ECO:0000313" key="7">
    <source>
        <dbReference type="EMBL" id="SDT40605.1"/>
    </source>
</evidence>
<dbReference type="STRING" id="1148509.SAMN05216222_4243"/>
<evidence type="ECO:0000256" key="6">
    <source>
        <dbReference type="RuleBase" id="RU363041"/>
    </source>
</evidence>
<feature type="transmembrane region" description="Helical" evidence="6">
    <location>
        <begin position="83"/>
        <end position="104"/>
    </location>
</feature>
<feature type="transmembrane region" description="Helical" evidence="6">
    <location>
        <begin position="110"/>
        <end position="127"/>
    </location>
</feature>
<dbReference type="InterPro" id="IPR002781">
    <property type="entry name" value="TM_pro_TauE-like"/>
</dbReference>
<dbReference type="PANTHER" id="PTHR43701">
    <property type="entry name" value="MEMBRANE TRANSPORTER PROTEIN MJ0441-RELATED"/>
    <property type="match status" value="1"/>
</dbReference>
<feature type="transmembrane region" description="Helical" evidence="6">
    <location>
        <begin position="148"/>
        <end position="172"/>
    </location>
</feature>
<organism evidence="7 8">
    <name type="scientific">Pseudomonas prosekii</name>
    <dbReference type="NCBI Taxonomy" id="1148509"/>
    <lineage>
        <taxon>Bacteria</taxon>
        <taxon>Pseudomonadati</taxon>
        <taxon>Pseudomonadota</taxon>
        <taxon>Gammaproteobacteria</taxon>
        <taxon>Pseudomonadales</taxon>
        <taxon>Pseudomonadaceae</taxon>
        <taxon>Pseudomonas</taxon>
    </lineage>
</organism>
<feature type="transmembrane region" description="Helical" evidence="6">
    <location>
        <begin position="7"/>
        <end position="33"/>
    </location>
</feature>
<dbReference type="EMBL" id="LT629762">
    <property type="protein sequence ID" value="SDT40605.1"/>
    <property type="molecule type" value="Genomic_DNA"/>
</dbReference>
<name>A0A1H2A3R2_9PSED</name>
<evidence type="ECO:0000256" key="5">
    <source>
        <dbReference type="ARBA" id="ARBA00023136"/>
    </source>
</evidence>